<dbReference type="SUPFAM" id="SSF111369">
    <property type="entry name" value="HlyD-like secretion proteins"/>
    <property type="match status" value="1"/>
</dbReference>
<gene>
    <name evidence="4" type="ORF">SAMN06265219_11194</name>
</gene>
<dbReference type="EMBL" id="FXTP01000011">
    <property type="protein sequence ID" value="SMO81430.1"/>
    <property type="molecule type" value="Genomic_DNA"/>
</dbReference>
<organism evidence="4 5">
    <name type="scientific">Gracilimonas mengyeensis</name>
    <dbReference type="NCBI Taxonomy" id="1302730"/>
    <lineage>
        <taxon>Bacteria</taxon>
        <taxon>Pseudomonadati</taxon>
        <taxon>Balneolota</taxon>
        <taxon>Balneolia</taxon>
        <taxon>Balneolales</taxon>
        <taxon>Balneolaceae</taxon>
        <taxon>Gracilimonas</taxon>
    </lineage>
</organism>
<keyword evidence="5" id="KW-1185">Reference proteome</keyword>
<dbReference type="PROSITE" id="PS51257">
    <property type="entry name" value="PROKAR_LIPOPROTEIN"/>
    <property type="match status" value="1"/>
</dbReference>
<dbReference type="RefSeq" id="WP_142455088.1">
    <property type="nucleotide sequence ID" value="NZ_FXTP01000011.1"/>
</dbReference>
<accession>A0A521EE14</accession>
<evidence type="ECO:0000313" key="5">
    <source>
        <dbReference type="Proteomes" id="UP000317557"/>
    </source>
</evidence>
<evidence type="ECO:0000256" key="3">
    <source>
        <dbReference type="SAM" id="Coils"/>
    </source>
</evidence>
<sequence length="294" mass="32688">MELIKKLGWAAIALALISCNNTEKSDAYGQFEADEVTISAEASGTLQQFEVKEGMQLEAGQQVGLVDTVQLSLRKRELKASVQSIRTNIEKLEAQADVYREQLQTAQKELTRFQNLKETNAATQQQIDQAEGQVNVLEKQIASVQVQKKSVYAELETMQTRIAQVEDQLQRAQIINPVEGRVLSVFVEPHELVSTGRPLYQIAGLEELTLRVYVSGAQLPDVTLGSDVEVLIDKDADSNERLSGTVSWIASEAEFTPRMIQTKEERVTQVYAVKVRVPNPEGKLKIGMPGEVNF</sequence>
<dbReference type="Gene3D" id="2.40.30.170">
    <property type="match status" value="1"/>
</dbReference>
<dbReference type="AlphaFoldDB" id="A0A521EE14"/>
<evidence type="ECO:0000313" key="4">
    <source>
        <dbReference type="EMBL" id="SMO81430.1"/>
    </source>
</evidence>
<reference evidence="4 5" key="1">
    <citation type="submission" date="2017-05" db="EMBL/GenBank/DDBJ databases">
        <authorList>
            <person name="Varghese N."/>
            <person name="Submissions S."/>
        </authorList>
    </citation>
    <scope>NUCLEOTIDE SEQUENCE [LARGE SCALE GENOMIC DNA]</scope>
    <source>
        <strain evidence="4 5">DSM 21985</strain>
    </source>
</reference>
<comment type="subcellular location">
    <subcellularLocation>
        <location evidence="1">Cell envelope</location>
    </subcellularLocation>
</comment>
<dbReference type="Gene3D" id="2.40.50.100">
    <property type="match status" value="1"/>
</dbReference>
<evidence type="ECO:0000256" key="2">
    <source>
        <dbReference type="ARBA" id="ARBA00023054"/>
    </source>
</evidence>
<evidence type="ECO:0000256" key="1">
    <source>
        <dbReference type="ARBA" id="ARBA00004196"/>
    </source>
</evidence>
<proteinExistence type="predicted"/>
<dbReference type="PANTHER" id="PTHR32347:SF23">
    <property type="entry name" value="BLL5650 PROTEIN"/>
    <property type="match status" value="1"/>
</dbReference>
<protein>
    <submittedName>
        <fullName evidence="4">HlyD family secretion protein</fullName>
    </submittedName>
</protein>
<dbReference type="PANTHER" id="PTHR32347">
    <property type="entry name" value="EFFLUX SYSTEM COMPONENT YKNX-RELATED"/>
    <property type="match status" value="1"/>
</dbReference>
<dbReference type="OrthoDB" id="9778236at2"/>
<name>A0A521EE14_9BACT</name>
<dbReference type="GO" id="GO:0030313">
    <property type="term" value="C:cell envelope"/>
    <property type="evidence" value="ECO:0007669"/>
    <property type="project" value="UniProtKB-SubCell"/>
</dbReference>
<dbReference type="Proteomes" id="UP000317557">
    <property type="component" value="Unassembled WGS sequence"/>
</dbReference>
<dbReference type="InterPro" id="IPR050465">
    <property type="entry name" value="UPF0194_transport"/>
</dbReference>
<keyword evidence="2 3" id="KW-0175">Coiled coil</keyword>
<feature type="coiled-coil region" evidence="3">
    <location>
        <begin position="75"/>
        <end position="175"/>
    </location>
</feature>
<dbReference type="Gene3D" id="1.10.287.1490">
    <property type="match status" value="1"/>
</dbReference>